<comment type="similarity">
    <text evidence="2 13">Belongs to the Nth/MutY family.</text>
</comment>
<dbReference type="EC" id="3.2.2.31" evidence="3 13"/>
<proteinExistence type="inferred from homology"/>
<keyword evidence="12 13" id="KW-0326">Glycosidase</keyword>
<dbReference type="SUPFAM" id="SSF48150">
    <property type="entry name" value="DNA-glycosylase"/>
    <property type="match status" value="1"/>
</dbReference>
<dbReference type="InterPro" id="IPR015797">
    <property type="entry name" value="NUDIX_hydrolase-like_dom_sf"/>
</dbReference>
<evidence type="ECO:0000313" key="16">
    <source>
        <dbReference type="Proteomes" id="UP000018934"/>
    </source>
</evidence>
<dbReference type="InterPro" id="IPR023170">
    <property type="entry name" value="HhH_base_excis_C"/>
</dbReference>
<protein>
    <recommendedName>
        <fullName evidence="4 13">Adenine DNA glycosylase</fullName>
        <ecNumber evidence="3 13">3.2.2.31</ecNumber>
    </recommendedName>
</protein>
<dbReference type="InterPro" id="IPR003265">
    <property type="entry name" value="HhH-GPD_domain"/>
</dbReference>
<evidence type="ECO:0000256" key="11">
    <source>
        <dbReference type="ARBA" id="ARBA00023204"/>
    </source>
</evidence>
<evidence type="ECO:0000256" key="8">
    <source>
        <dbReference type="ARBA" id="ARBA00022801"/>
    </source>
</evidence>
<dbReference type="InterPro" id="IPR004036">
    <property type="entry name" value="Endonuclease-III-like_CS2"/>
</dbReference>
<name>A0ABM5P5R1_DEHRP</name>
<comment type="catalytic activity">
    <reaction evidence="1 13">
        <text>Hydrolyzes free adenine bases from 7,8-dihydro-8-oxoguanine:adenine mismatched double-stranded DNA, leaving an apurinic site.</text>
        <dbReference type="EC" id="3.2.2.31"/>
    </reaction>
</comment>
<organism evidence="15 16">
    <name type="scientific">Dehalobacter restrictus (strain DSM 9455 / PER-K23)</name>
    <dbReference type="NCBI Taxonomy" id="871738"/>
    <lineage>
        <taxon>Bacteria</taxon>
        <taxon>Bacillati</taxon>
        <taxon>Bacillota</taxon>
        <taxon>Clostridia</taxon>
        <taxon>Eubacteriales</taxon>
        <taxon>Desulfitobacteriaceae</taxon>
        <taxon>Dehalobacter</taxon>
    </lineage>
</organism>
<accession>A0ABM5P5R1</accession>
<dbReference type="Pfam" id="PF00730">
    <property type="entry name" value="HhH-GPD"/>
    <property type="match status" value="1"/>
</dbReference>
<feature type="domain" description="HhH-GPD" evidence="14">
    <location>
        <begin position="53"/>
        <end position="204"/>
    </location>
</feature>
<keyword evidence="11" id="KW-0234">DNA repair</keyword>
<evidence type="ECO:0000256" key="2">
    <source>
        <dbReference type="ARBA" id="ARBA00008343"/>
    </source>
</evidence>
<keyword evidence="9 13" id="KW-0408">Iron</keyword>
<keyword evidence="8" id="KW-0378">Hydrolase</keyword>
<keyword evidence="7 13" id="KW-0227">DNA damage</keyword>
<dbReference type="RefSeq" id="WP_025205696.1">
    <property type="nucleotide sequence ID" value="NZ_CP007033.1"/>
</dbReference>
<comment type="cofactor">
    <cofactor evidence="13">
        <name>[4Fe-4S] cluster</name>
        <dbReference type="ChEBI" id="CHEBI:49883"/>
    </cofactor>
    <text evidence="13">Binds 1 [4Fe-4S] cluster.</text>
</comment>
<evidence type="ECO:0000256" key="6">
    <source>
        <dbReference type="ARBA" id="ARBA00022723"/>
    </source>
</evidence>
<dbReference type="Proteomes" id="UP000018934">
    <property type="component" value="Chromosome"/>
</dbReference>
<keyword evidence="10" id="KW-0411">Iron-sulfur</keyword>
<dbReference type="PANTHER" id="PTHR42944:SF1">
    <property type="entry name" value="ADENINE DNA GLYCOSYLASE"/>
    <property type="match status" value="1"/>
</dbReference>
<keyword evidence="5" id="KW-0004">4Fe-4S</keyword>
<keyword evidence="16" id="KW-1185">Reference proteome</keyword>
<gene>
    <name evidence="15" type="ORF">DEHRE_07765</name>
</gene>
<dbReference type="Pfam" id="PF14815">
    <property type="entry name" value="NUDIX_4"/>
    <property type="match status" value="1"/>
</dbReference>
<dbReference type="PROSITE" id="PS01155">
    <property type="entry name" value="ENDONUCLEASE_III_2"/>
    <property type="match status" value="1"/>
</dbReference>
<dbReference type="Gene3D" id="1.10.1670.10">
    <property type="entry name" value="Helix-hairpin-Helix base-excision DNA repair enzymes (C-terminal)"/>
    <property type="match status" value="1"/>
</dbReference>
<evidence type="ECO:0000313" key="15">
    <source>
        <dbReference type="EMBL" id="AHF09993.1"/>
    </source>
</evidence>
<dbReference type="CDD" id="cd03431">
    <property type="entry name" value="NUDIX_DNA_Glycosylase_C-MutY"/>
    <property type="match status" value="1"/>
</dbReference>
<evidence type="ECO:0000256" key="7">
    <source>
        <dbReference type="ARBA" id="ARBA00022763"/>
    </source>
</evidence>
<evidence type="ECO:0000256" key="13">
    <source>
        <dbReference type="RuleBase" id="RU365096"/>
    </source>
</evidence>
<evidence type="ECO:0000256" key="4">
    <source>
        <dbReference type="ARBA" id="ARBA00022023"/>
    </source>
</evidence>
<sequence length="360" mass="41589">MNKLADLVDKPKDIQEKPLEIAALLLTWYDQNKRDLPWRRTNDPYTVWLSEIMLQQTRVDTVIDYYRRFLERFPDICSLADADEEDVLTLWKGLGYYRRARNLHQAAITVRDRYAGNFPRTFPEIRALPGIGDYTAGAIASIAYNLPYPAVDGNVLRVATRLLGLEDDISQQKIQKQIAEIIEEMIPKERAGDFTQALMELGAMCCTPNTPGCRDCPWRTVCTAHRTHRETVLPVKKKAKKATCFNYWTALVCNDGDILMEYRCNTQLLGNMWGLPLVQKESGSSAEELFRRDWELDLRFIKYLGSVRHVFTHQVWQMDVILFSLKPDSEVKSGLAWISREKLKDLPIPKAFQKVLQLMI</sequence>
<evidence type="ECO:0000256" key="9">
    <source>
        <dbReference type="ARBA" id="ARBA00023004"/>
    </source>
</evidence>
<evidence type="ECO:0000259" key="14">
    <source>
        <dbReference type="SMART" id="SM00478"/>
    </source>
</evidence>
<dbReference type="NCBIfam" id="TIGR01084">
    <property type="entry name" value="mutY"/>
    <property type="match status" value="1"/>
</dbReference>
<dbReference type="Pfam" id="PF00633">
    <property type="entry name" value="HHH"/>
    <property type="match status" value="1"/>
</dbReference>
<dbReference type="Gene3D" id="3.90.79.10">
    <property type="entry name" value="Nucleoside Triphosphate Pyrophosphohydrolase"/>
    <property type="match status" value="1"/>
</dbReference>
<evidence type="ECO:0000256" key="10">
    <source>
        <dbReference type="ARBA" id="ARBA00023014"/>
    </source>
</evidence>
<dbReference type="SUPFAM" id="SSF55811">
    <property type="entry name" value="Nudix"/>
    <property type="match status" value="1"/>
</dbReference>
<dbReference type="InterPro" id="IPR000445">
    <property type="entry name" value="HhH_motif"/>
</dbReference>
<dbReference type="Gene3D" id="1.10.340.30">
    <property type="entry name" value="Hypothetical protein, domain 2"/>
    <property type="match status" value="1"/>
</dbReference>
<dbReference type="PANTHER" id="PTHR42944">
    <property type="entry name" value="ADENINE DNA GLYCOSYLASE"/>
    <property type="match status" value="1"/>
</dbReference>
<dbReference type="InterPro" id="IPR029119">
    <property type="entry name" value="MutY_C"/>
</dbReference>
<reference evidence="15 16" key="1">
    <citation type="journal article" date="2013" name="Stand. Genomic Sci.">
        <title>Complete genome sequence of Dehalobacter restrictus PER-K23(T.).</title>
        <authorList>
            <person name="Kruse T."/>
            <person name="Maillard J."/>
            <person name="Goodwin L."/>
            <person name="Woyke T."/>
            <person name="Teshima H."/>
            <person name="Bruce D."/>
            <person name="Detter C."/>
            <person name="Tapia R."/>
            <person name="Han C."/>
            <person name="Huntemann M."/>
            <person name="Wei C.L."/>
            <person name="Han J."/>
            <person name="Chen A."/>
            <person name="Kyrpides N."/>
            <person name="Szeto E."/>
            <person name="Markowitz V."/>
            <person name="Ivanova N."/>
            <person name="Pagani I."/>
            <person name="Pati A."/>
            <person name="Pitluck S."/>
            <person name="Nolan M."/>
            <person name="Holliger C."/>
            <person name="Smidt H."/>
        </authorList>
    </citation>
    <scope>NUCLEOTIDE SEQUENCE [LARGE SCALE GENOMIC DNA]</scope>
    <source>
        <strain evidence="16">DSM 9455</strain>
    </source>
</reference>
<evidence type="ECO:0000256" key="12">
    <source>
        <dbReference type="ARBA" id="ARBA00023295"/>
    </source>
</evidence>
<dbReference type="EMBL" id="CP007033">
    <property type="protein sequence ID" value="AHF09993.1"/>
    <property type="molecule type" value="Genomic_DNA"/>
</dbReference>
<comment type="function">
    <text evidence="13">Adenine glycosylase active on G-A mispairs.</text>
</comment>
<dbReference type="InterPro" id="IPR044298">
    <property type="entry name" value="MIG/MutY"/>
</dbReference>
<dbReference type="SMART" id="SM00478">
    <property type="entry name" value="ENDO3c"/>
    <property type="match status" value="1"/>
</dbReference>
<dbReference type="InterPro" id="IPR011257">
    <property type="entry name" value="DNA_glycosylase"/>
</dbReference>
<keyword evidence="6" id="KW-0479">Metal-binding</keyword>
<evidence type="ECO:0000256" key="1">
    <source>
        <dbReference type="ARBA" id="ARBA00000843"/>
    </source>
</evidence>
<evidence type="ECO:0000256" key="5">
    <source>
        <dbReference type="ARBA" id="ARBA00022485"/>
    </source>
</evidence>
<evidence type="ECO:0000256" key="3">
    <source>
        <dbReference type="ARBA" id="ARBA00012045"/>
    </source>
</evidence>
<dbReference type="CDD" id="cd00056">
    <property type="entry name" value="ENDO3c"/>
    <property type="match status" value="1"/>
</dbReference>
<dbReference type="InterPro" id="IPR005760">
    <property type="entry name" value="A/G_AdeGlyc_MutY"/>
</dbReference>